<proteinExistence type="inferred from homology"/>
<evidence type="ECO:0000256" key="2">
    <source>
        <dbReference type="ARBA" id="ARBA00022692"/>
    </source>
</evidence>
<feature type="transmembrane region" description="Helical" evidence="8">
    <location>
        <begin position="113"/>
        <end position="130"/>
    </location>
</feature>
<dbReference type="CDD" id="cd11386">
    <property type="entry name" value="MCP_signal"/>
    <property type="match status" value="1"/>
</dbReference>
<comment type="subcellular location">
    <subcellularLocation>
        <location evidence="1">Membrane</location>
        <topology evidence="1">Multi-pass membrane protein</topology>
    </subcellularLocation>
</comment>
<dbReference type="OrthoDB" id="2489132at2"/>
<keyword evidence="4 8" id="KW-0472">Membrane</keyword>
<dbReference type="GO" id="GO:0006935">
    <property type="term" value="P:chemotaxis"/>
    <property type="evidence" value="ECO:0007669"/>
    <property type="project" value="InterPro"/>
</dbReference>
<comment type="similarity">
    <text evidence="6">Belongs to the methyl-accepting chemotaxis (MCP) protein family.</text>
</comment>
<evidence type="ECO:0000313" key="11">
    <source>
        <dbReference type="Proteomes" id="UP000306753"/>
    </source>
</evidence>
<dbReference type="AlphaFoldDB" id="A0A5R9Q9X4"/>
<feature type="domain" description="Methyl-accepting transducer" evidence="9">
    <location>
        <begin position="225"/>
        <end position="461"/>
    </location>
</feature>
<dbReference type="EMBL" id="QLAG01000033">
    <property type="protein sequence ID" value="TLX61800.1"/>
    <property type="molecule type" value="Genomic_DNA"/>
</dbReference>
<dbReference type="Pfam" id="PF00015">
    <property type="entry name" value="MCPsignal"/>
    <property type="match status" value="1"/>
</dbReference>
<dbReference type="InterPro" id="IPR004089">
    <property type="entry name" value="MCPsignal_dom"/>
</dbReference>
<dbReference type="InterPro" id="IPR004090">
    <property type="entry name" value="Chemotax_Me-accpt_rcpt"/>
</dbReference>
<dbReference type="SUPFAM" id="SSF58104">
    <property type="entry name" value="Methyl-accepting chemotaxis protein (MCP) signaling domain"/>
    <property type="match status" value="1"/>
</dbReference>
<dbReference type="PRINTS" id="PR00260">
    <property type="entry name" value="CHEMTRNSDUCR"/>
</dbReference>
<reference evidence="10 11" key="1">
    <citation type="journal article" date="2017" name="Eur. J. Clin. Microbiol. Infect. Dis.">
        <title>Uncommonly isolated clinical Pseudomonas: identification and phylogenetic assignation.</title>
        <authorList>
            <person name="Mulet M."/>
            <person name="Gomila M."/>
            <person name="Ramirez A."/>
            <person name="Cardew S."/>
            <person name="Moore E.R."/>
            <person name="Lalucat J."/>
            <person name="Garcia-Valdes E."/>
        </authorList>
    </citation>
    <scope>NUCLEOTIDE SEQUENCE [LARGE SCALE GENOMIC DNA]</scope>
    <source>
        <strain evidence="10 11">SD129</strain>
    </source>
</reference>
<feature type="transmembrane region" description="Helical" evidence="8">
    <location>
        <begin position="43"/>
        <end position="61"/>
    </location>
</feature>
<evidence type="ECO:0000259" key="9">
    <source>
        <dbReference type="PROSITE" id="PS50111"/>
    </source>
</evidence>
<dbReference type="Gene3D" id="1.10.287.950">
    <property type="entry name" value="Methyl-accepting chemotaxis protein"/>
    <property type="match status" value="1"/>
</dbReference>
<protein>
    <submittedName>
        <fullName evidence="10">Methyl-accepting chemotaxis protein</fullName>
    </submittedName>
</protein>
<evidence type="ECO:0000256" key="8">
    <source>
        <dbReference type="SAM" id="Phobius"/>
    </source>
</evidence>
<keyword evidence="11" id="KW-1185">Reference proteome</keyword>
<keyword evidence="2 8" id="KW-0812">Transmembrane</keyword>
<dbReference type="SMART" id="SM00283">
    <property type="entry name" value="MA"/>
    <property type="match status" value="1"/>
</dbReference>
<dbReference type="PROSITE" id="PS50111">
    <property type="entry name" value="CHEMOTAXIS_TRANSDUC_2"/>
    <property type="match status" value="1"/>
</dbReference>
<dbReference type="GO" id="GO:0016020">
    <property type="term" value="C:membrane"/>
    <property type="evidence" value="ECO:0007669"/>
    <property type="project" value="UniProtKB-SubCell"/>
</dbReference>
<evidence type="ECO:0000313" key="10">
    <source>
        <dbReference type="EMBL" id="TLX61800.1"/>
    </source>
</evidence>
<dbReference type="Proteomes" id="UP000306753">
    <property type="component" value="Unassembled WGS sequence"/>
</dbReference>
<dbReference type="RefSeq" id="WP_138409359.1">
    <property type="nucleotide sequence ID" value="NZ_QLAE01000026.1"/>
</dbReference>
<evidence type="ECO:0000256" key="3">
    <source>
        <dbReference type="ARBA" id="ARBA00022989"/>
    </source>
</evidence>
<feature type="transmembrane region" description="Helical" evidence="8">
    <location>
        <begin position="142"/>
        <end position="166"/>
    </location>
</feature>
<evidence type="ECO:0000256" key="7">
    <source>
        <dbReference type="PROSITE-ProRule" id="PRU00284"/>
    </source>
</evidence>
<evidence type="ECO:0000256" key="6">
    <source>
        <dbReference type="ARBA" id="ARBA00029447"/>
    </source>
</evidence>
<evidence type="ECO:0000256" key="4">
    <source>
        <dbReference type="ARBA" id="ARBA00023136"/>
    </source>
</evidence>
<feature type="transmembrane region" description="Helical" evidence="8">
    <location>
        <begin position="89"/>
        <end position="106"/>
    </location>
</feature>
<accession>A0A5R9Q9X4</accession>
<dbReference type="PANTHER" id="PTHR32089">
    <property type="entry name" value="METHYL-ACCEPTING CHEMOTAXIS PROTEIN MCPB"/>
    <property type="match status" value="1"/>
</dbReference>
<sequence length="498" mass="53711">MSSTELTLQSHYRQADRIMIGVLWLLFACSLGLGAFHGHWVQAVVIGGGTAVSMTVLYQLIPGQRLLRCMIGAAFMVMSALHINQAHGLLEVHFGIFALLAFLVYYRDWLPIVVAAATIAVHHLTFFALQQQGAQVFMVEHGSWGTVFLHGLYVVLETTILIYLALRGHAEAREGEALVSAVVGLTASGERVDLRHRSQVSGPVASRFNRFLDQLGELVGAVLHDTRGLDGTASNLGEATRQLREGSSRQLHETAYMAGAMQQMSEAIDEVAGNAERASQAARDATLKAEEGRRAVGETRTVIAHLAERIDGTDALVQDLAGQSEEIGRVLEVIRSIADQTNLLALNAAIEAARAGDQGRGFAVVADEVRNLAQKTAASTLEIQDIIGRLQQGSRRAASAMQDSRQGVARCVEDSQRTTALLEAMATQIASISQMNDLIAAATHQQASVSVEVSQHLLSVQQVAERNSTDARSLDHDSQSLRTLANRLGEVTGRFAID</sequence>
<dbReference type="GO" id="GO:0007165">
    <property type="term" value="P:signal transduction"/>
    <property type="evidence" value="ECO:0007669"/>
    <property type="project" value="UniProtKB-KW"/>
</dbReference>
<feature type="transmembrane region" description="Helical" evidence="8">
    <location>
        <begin position="18"/>
        <end position="37"/>
    </location>
</feature>
<evidence type="ECO:0000256" key="1">
    <source>
        <dbReference type="ARBA" id="ARBA00004141"/>
    </source>
</evidence>
<keyword evidence="3 8" id="KW-1133">Transmembrane helix</keyword>
<comment type="caution">
    <text evidence="10">The sequence shown here is derived from an EMBL/GenBank/DDBJ whole genome shotgun (WGS) entry which is preliminary data.</text>
</comment>
<dbReference type="FunFam" id="1.10.287.950:FF:000001">
    <property type="entry name" value="Methyl-accepting chemotaxis sensory transducer"/>
    <property type="match status" value="1"/>
</dbReference>
<dbReference type="PANTHER" id="PTHR32089:SF119">
    <property type="entry name" value="METHYL-ACCEPTING CHEMOTAXIS PROTEIN CTPL"/>
    <property type="match status" value="1"/>
</dbReference>
<dbReference type="GO" id="GO:0004888">
    <property type="term" value="F:transmembrane signaling receptor activity"/>
    <property type="evidence" value="ECO:0007669"/>
    <property type="project" value="InterPro"/>
</dbReference>
<evidence type="ECO:0000256" key="5">
    <source>
        <dbReference type="ARBA" id="ARBA00023224"/>
    </source>
</evidence>
<organism evidence="10 11">
    <name type="scientific">Stutzerimonas nosocomialis</name>
    <dbReference type="NCBI Taxonomy" id="1056496"/>
    <lineage>
        <taxon>Bacteria</taxon>
        <taxon>Pseudomonadati</taxon>
        <taxon>Pseudomonadota</taxon>
        <taxon>Gammaproteobacteria</taxon>
        <taxon>Pseudomonadales</taxon>
        <taxon>Pseudomonadaceae</taxon>
        <taxon>Stutzerimonas</taxon>
    </lineage>
</organism>
<name>A0A5R9Q9X4_9GAMM</name>
<gene>
    <name evidence="10" type="ORF">DN820_19495</name>
</gene>
<keyword evidence="5 7" id="KW-0807">Transducer</keyword>